<dbReference type="Pfam" id="PF17862">
    <property type="entry name" value="AAA_lid_3"/>
    <property type="match status" value="1"/>
</dbReference>
<dbReference type="Gene3D" id="1.10.8.60">
    <property type="match status" value="1"/>
</dbReference>
<dbReference type="InterPro" id="IPR036397">
    <property type="entry name" value="RNaseH_sf"/>
</dbReference>
<dbReference type="GO" id="GO:0015074">
    <property type="term" value="P:DNA integration"/>
    <property type="evidence" value="ECO:0007669"/>
    <property type="project" value="InterPro"/>
</dbReference>
<dbReference type="PANTHER" id="PTHR37984:SF13">
    <property type="entry name" value="RIBONUCLEASE H"/>
    <property type="match status" value="1"/>
</dbReference>
<dbReference type="OrthoDB" id="7758825at2759"/>
<organism evidence="2 3">
    <name type="scientific">Elysia chlorotica</name>
    <name type="common">Eastern emerald elysia</name>
    <name type="synonym">Sea slug</name>
    <dbReference type="NCBI Taxonomy" id="188477"/>
    <lineage>
        <taxon>Eukaryota</taxon>
        <taxon>Metazoa</taxon>
        <taxon>Spiralia</taxon>
        <taxon>Lophotrochozoa</taxon>
        <taxon>Mollusca</taxon>
        <taxon>Gastropoda</taxon>
        <taxon>Heterobranchia</taxon>
        <taxon>Euthyneura</taxon>
        <taxon>Panpulmonata</taxon>
        <taxon>Sacoglossa</taxon>
        <taxon>Placobranchoidea</taxon>
        <taxon>Plakobranchidae</taxon>
        <taxon>Elysia</taxon>
    </lineage>
</organism>
<dbReference type="PANTHER" id="PTHR37984">
    <property type="entry name" value="PROTEIN CBG26694"/>
    <property type="match status" value="1"/>
</dbReference>
<dbReference type="InterPro" id="IPR041569">
    <property type="entry name" value="AAA_lid_3"/>
</dbReference>
<reference evidence="2 3" key="1">
    <citation type="submission" date="2019-01" db="EMBL/GenBank/DDBJ databases">
        <title>A draft genome assembly of the solar-powered sea slug Elysia chlorotica.</title>
        <authorList>
            <person name="Cai H."/>
            <person name="Li Q."/>
            <person name="Fang X."/>
            <person name="Li J."/>
            <person name="Curtis N.E."/>
            <person name="Altenburger A."/>
            <person name="Shibata T."/>
            <person name="Feng M."/>
            <person name="Maeda T."/>
            <person name="Schwartz J.A."/>
            <person name="Shigenobu S."/>
            <person name="Lundholm N."/>
            <person name="Nishiyama T."/>
            <person name="Yang H."/>
            <person name="Hasebe M."/>
            <person name="Li S."/>
            <person name="Pierce S.K."/>
            <person name="Wang J."/>
        </authorList>
    </citation>
    <scope>NUCLEOTIDE SEQUENCE [LARGE SCALE GENOMIC DNA]</scope>
    <source>
        <strain evidence="2">EC2010</strain>
        <tissue evidence="2">Whole organism of an adult</tissue>
    </source>
</reference>
<dbReference type="PROSITE" id="PS50994">
    <property type="entry name" value="INTEGRASE"/>
    <property type="match status" value="1"/>
</dbReference>
<dbReference type="InterPro" id="IPR001584">
    <property type="entry name" value="Integrase_cat-core"/>
</dbReference>
<dbReference type="SUPFAM" id="SSF53098">
    <property type="entry name" value="Ribonuclease H-like"/>
    <property type="match status" value="1"/>
</dbReference>
<dbReference type="InterPro" id="IPR012337">
    <property type="entry name" value="RNaseH-like_sf"/>
</dbReference>
<dbReference type="Pfam" id="PF00665">
    <property type="entry name" value="rve"/>
    <property type="match status" value="1"/>
</dbReference>
<dbReference type="Gene3D" id="3.30.420.10">
    <property type="entry name" value="Ribonuclease H-like superfamily/Ribonuclease H"/>
    <property type="match status" value="1"/>
</dbReference>
<dbReference type="EMBL" id="RQTK01000178">
    <property type="protein sequence ID" value="RUS85191.1"/>
    <property type="molecule type" value="Genomic_DNA"/>
</dbReference>
<dbReference type="STRING" id="188477.A0A3S1C7M9"/>
<proteinExistence type="predicted"/>
<evidence type="ECO:0000313" key="3">
    <source>
        <dbReference type="Proteomes" id="UP000271974"/>
    </source>
</evidence>
<evidence type="ECO:0000259" key="1">
    <source>
        <dbReference type="PROSITE" id="PS50994"/>
    </source>
</evidence>
<protein>
    <recommendedName>
        <fullName evidence="1">Integrase catalytic domain-containing protein</fullName>
    </recommendedName>
</protein>
<dbReference type="InterPro" id="IPR050951">
    <property type="entry name" value="Retrovirus_Pol_polyprotein"/>
</dbReference>
<dbReference type="AlphaFoldDB" id="A0A3S1C7M9"/>
<sequence length="311" mass="34727">MSSGADKETTVTVASEIHGPVGADLAALCSGAALQQIREKMDLIDLEDESIDAEVLDSLAVSMENFRQWPEKSWQRVHIDFVGPFMGTMFLIVVDAHTKWVEVLQTSSTTATATINILSFLFARFGLPEQVVNDNGPHFVSDEFKKLMNSNHIRHIRSAPYHPTTNGLEERMVQTFKYAMKAATNDQGIQISRYLLPHRNSPHSTTGKTPASLMFGRRIRPQFDVSIPNAIATVATKQCYLEKAHLHATPRSYSVGDHCLGSRLQGTLTLATKSNQLTNWNQALRDRNRTRSHLALPRRPDCSSFKLHSTT</sequence>
<name>A0A3S1C7M9_ELYCH</name>
<dbReference type="Proteomes" id="UP000271974">
    <property type="component" value="Unassembled WGS sequence"/>
</dbReference>
<dbReference type="FunFam" id="3.30.420.10:FF:000063">
    <property type="entry name" value="Retrovirus-related Pol polyprotein from transposon 297-like Protein"/>
    <property type="match status" value="1"/>
</dbReference>
<comment type="caution">
    <text evidence="2">The sequence shown here is derived from an EMBL/GenBank/DDBJ whole genome shotgun (WGS) entry which is preliminary data.</text>
</comment>
<gene>
    <name evidence="2" type="ORF">EGW08_007017</name>
</gene>
<evidence type="ECO:0000313" key="2">
    <source>
        <dbReference type="EMBL" id="RUS85191.1"/>
    </source>
</evidence>
<accession>A0A3S1C7M9</accession>
<feature type="domain" description="Integrase catalytic" evidence="1">
    <location>
        <begin position="66"/>
        <end position="218"/>
    </location>
</feature>
<keyword evidence="3" id="KW-1185">Reference proteome</keyword>
<dbReference type="GO" id="GO:0003676">
    <property type="term" value="F:nucleic acid binding"/>
    <property type="evidence" value="ECO:0007669"/>
    <property type="project" value="InterPro"/>
</dbReference>